<dbReference type="GO" id="GO:0006412">
    <property type="term" value="P:translation"/>
    <property type="evidence" value="ECO:0007669"/>
    <property type="project" value="InterPro"/>
</dbReference>
<dbReference type="AlphaFoldDB" id="A0A4D6WX86"/>
<dbReference type="InterPro" id="IPR018265">
    <property type="entry name" value="Ribosomal_bL35_CS"/>
</dbReference>
<geneLocation type="plastid" evidence="5"/>
<comment type="similarity">
    <text evidence="1 4">Belongs to the bacterial ribosomal protein bL35 family.</text>
</comment>
<accession>A0A4D6WX86</accession>
<dbReference type="FunFam" id="4.10.410.60:FF:000001">
    <property type="entry name" value="50S ribosomal protein L35"/>
    <property type="match status" value="1"/>
</dbReference>
<keyword evidence="5" id="KW-0934">Plastid</keyword>
<dbReference type="PROSITE" id="PS00936">
    <property type="entry name" value="RIBOSOMAL_L35"/>
    <property type="match status" value="1"/>
</dbReference>
<organism evidence="5">
    <name type="scientific">Plumaria plumosa</name>
    <dbReference type="NCBI Taxonomy" id="189642"/>
    <lineage>
        <taxon>Eukaryota</taxon>
        <taxon>Rhodophyta</taxon>
        <taxon>Florideophyceae</taxon>
        <taxon>Rhodymeniophycidae</taxon>
        <taxon>Ceramiales</taxon>
        <taxon>Wrangeliaceae</taxon>
        <taxon>Plumaria</taxon>
    </lineage>
</organism>
<evidence type="ECO:0000256" key="4">
    <source>
        <dbReference type="RuleBase" id="RU000568"/>
    </source>
</evidence>
<evidence type="ECO:0000256" key="1">
    <source>
        <dbReference type="ARBA" id="ARBA00006598"/>
    </source>
</evidence>
<dbReference type="InterPro" id="IPR021137">
    <property type="entry name" value="Ribosomal_bL35-like"/>
</dbReference>
<dbReference type="Pfam" id="PF01632">
    <property type="entry name" value="Ribosomal_L35p"/>
    <property type="match status" value="1"/>
</dbReference>
<reference evidence="5" key="2">
    <citation type="submission" date="2019-04" db="EMBL/GenBank/DDBJ databases">
        <authorList>
            <person name="Pasella M."/>
        </authorList>
    </citation>
    <scope>NUCLEOTIDE SEQUENCE</scope>
    <source>
        <strain evidence="5">PD2953_5</strain>
    </source>
</reference>
<evidence type="ECO:0000256" key="2">
    <source>
        <dbReference type="ARBA" id="ARBA00022980"/>
    </source>
</evidence>
<dbReference type="NCBIfam" id="TIGR00001">
    <property type="entry name" value="rpmI_bact"/>
    <property type="match status" value="1"/>
</dbReference>
<evidence type="ECO:0000313" key="5">
    <source>
        <dbReference type="EMBL" id="QCI08053.1"/>
    </source>
</evidence>
<gene>
    <name evidence="5" type="primary">rpl35</name>
</gene>
<dbReference type="PANTHER" id="PTHR33343:SF1">
    <property type="entry name" value="LARGE RIBOSOMAL SUBUNIT PROTEIN BL35M"/>
    <property type="match status" value="1"/>
</dbReference>
<dbReference type="GO" id="GO:0015934">
    <property type="term" value="C:large ribosomal subunit"/>
    <property type="evidence" value="ECO:0007669"/>
    <property type="project" value="TreeGrafter"/>
</dbReference>
<dbReference type="InterPro" id="IPR001706">
    <property type="entry name" value="Ribosomal_bL35"/>
</dbReference>
<dbReference type="InterPro" id="IPR037229">
    <property type="entry name" value="Ribosomal_bL35_sf"/>
</dbReference>
<dbReference type="PANTHER" id="PTHR33343">
    <property type="entry name" value="54S RIBOSOMAL PROTEIN BL35M"/>
    <property type="match status" value="1"/>
</dbReference>
<reference evidence="5" key="1">
    <citation type="journal article" date="2019" name="Mol. Phylogenet. Evol.">
        <title>Morphological evolution and classification of the red algal order Ceramiales inferred using plastid phylogenomics.</title>
        <authorList>
            <person name="Diaz-Tapia P."/>
            <person name="Pasella M.M."/>
            <person name="Verbruggen H."/>
            <person name="Maggs C.A."/>
        </authorList>
    </citation>
    <scope>NUCLEOTIDE SEQUENCE</scope>
    <source>
        <strain evidence="5">PD2953_5</strain>
    </source>
</reference>
<dbReference type="PRINTS" id="PR00064">
    <property type="entry name" value="RIBOSOMALL35"/>
</dbReference>
<dbReference type="EMBL" id="MK814707">
    <property type="protein sequence ID" value="QCI08053.1"/>
    <property type="molecule type" value="Genomic_DNA"/>
</dbReference>
<dbReference type="Gene3D" id="4.10.410.60">
    <property type="match status" value="1"/>
</dbReference>
<dbReference type="HAMAP" id="MF_00514">
    <property type="entry name" value="Ribosomal_bL35"/>
    <property type="match status" value="1"/>
</dbReference>
<sequence length="66" mass="7720">MYKLKTSRSINKRFKMTGTGKLLKKKALRSHLLAKKSSKRKRKLRKISLVSSRDIHNFSKSLPYSN</sequence>
<dbReference type="SUPFAM" id="SSF143034">
    <property type="entry name" value="L35p-like"/>
    <property type="match status" value="1"/>
</dbReference>
<protein>
    <recommendedName>
        <fullName evidence="4">50S ribosomal protein L35</fullName>
    </recommendedName>
</protein>
<evidence type="ECO:0000256" key="3">
    <source>
        <dbReference type="ARBA" id="ARBA00023274"/>
    </source>
</evidence>
<keyword evidence="2 4" id="KW-0689">Ribosomal protein</keyword>
<keyword evidence="3 4" id="KW-0687">Ribonucleoprotein</keyword>
<dbReference type="GO" id="GO:0003735">
    <property type="term" value="F:structural constituent of ribosome"/>
    <property type="evidence" value="ECO:0007669"/>
    <property type="project" value="InterPro"/>
</dbReference>
<name>A0A4D6WX86_9FLOR</name>
<proteinExistence type="inferred from homology"/>